<evidence type="ECO:0000259" key="8">
    <source>
        <dbReference type="Pfam" id="PF13839"/>
    </source>
</evidence>
<dbReference type="AlphaFoldDB" id="R0EU17"/>
<accession>R0EU17</accession>
<keyword evidence="4" id="KW-0735">Signal-anchor</keyword>
<dbReference type="Pfam" id="PF14416">
    <property type="entry name" value="PMR5N"/>
    <property type="match status" value="1"/>
</dbReference>
<evidence type="ECO:0000256" key="6">
    <source>
        <dbReference type="ARBA" id="ARBA00023136"/>
    </source>
</evidence>
<evidence type="ECO:0000256" key="3">
    <source>
        <dbReference type="ARBA" id="ARBA00022692"/>
    </source>
</evidence>
<dbReference type="OrthoDB" id="630188at2759"/>
<sequence>MFSGKSHLLKGSVSLALVLLILLVVILLVSEKNPLRTSSLFDIKSQFSPSSSVCNFAKGKWVEDRKRPLYSGFECKQWLSTMWACRIMGRPDFSFERYRWQPEGCNMPQFDRFTFLKRMQNKTIAFIGDSLGRQQFQSLMCMASGGEESPDVQNVGWEYGLVKAKGAIRPDGWAYRFSATNTTILYYWSASLSDLVPLNNTDPPRLTAMHLDRPPAFMRNYLHRFDVLVLNTGHHWNRGKIEGNHWVMHVNGTRVDGGYLKDIRNAKDFTIHSVAKWLDAQLPLHPRLKAFFRTISPRHFKNGDWNTGGNCNNTVPLSRGREITGDDGSMDATVESAVNGTRIKILDITALSELRDEAHISGSKLKPRKPKKASNVSATPIINDCLHWCLPGIPDTWNELFIAQI</sequence>
<dbReference type="GO" id="GO:0009834">
    <property type="term" value="P:plant-type secondary cell wall biogenesis"/>
    <property type="evidence" value="ECO:0007669"/>
    <property type="project" value="TreeGrafter"/>
</dbReference>
<evidence type="ECO:0000256" key="2">
    <source>
        <dbReference type="ARBA" id="ARBA00007727"/>
    </source>
</evidence>
<keyword evidence="11" id="KW-1185">Reference proteome</keyword>
<dbReference type="GO" id="GO:0010411">
    <property type="term" value="P:xyloglucan metabolic process"/>
    <property type="evidence" value="ECO:0007669"/>
    <property type="project" value="TreeGrafter"/>
</dbReference>
<evidence type="ECO:0000256" key="7">
    <source>
        <dbReference type="SAM" id="Phobius"/>
    </source>
</evidence>
<evidence type="ECO:0000256" key="4">
    <source>
        <dbReference type="ARBA" id="ARBA00022968"/>
    </source>
</evidence>
<keyword evidence="5 7" id="KW-1133">Transmembrane helix</keyword>
<dbReference type="Pfam" id="PF13839">
    <property type="entry name" value="PC-Esterase"/>
    <property type="match status" value="1"/>
</dbReference>
<dbReference type="GO" id="GO:0005794">
    <property type="term" value="C:Golgi apparatus"/>
    <property type="evidence" value="ECO:0007669"/>
    <property type="project" value="TreeGrafter"/>
</dbReference>
<dbReference type="PANTHER" id="PTHR13533:SF16">
    <property type="entry name" value="PROTEIN TRICHOME BIREFRINGENCE-LIKE 14-RELATED"/>
    <property type="match status" value="1"/>
</dbReference>
<protein>
    <submittedName>
        <fullName evidence="10">Uncharacterized protein</fullName>
    </submittedName>
</protein>
<evidence type="ECO:0000256" key="5">
    <source>
        <dbReference type="ARBA" id="ARBA00022989"/>
    </source>
</evidence>
<evidence type="ECO:0000259" key="9">
    <source>
        <dbReference type="Pfam" id="PF14416"/>
    </source>
</evidence>
<comment type="similarity">
    <text evidence="2">Belongs to the PC-esterase family. TBL subfamily.</text>
</comment>
<dbReference type="GO" id="GO:0045492">
    <property type="term" value="P:xylan biosynthetic process"/>
    <property type="evidence" value="ECO:0007669"/>
    <property type="project" value="TreeGrafter"/>
</dbReference>
<dbReference type="GO" id="GO:0016407">
    <property type="term" value="F:acetyltransferase activity"/>
    <property type="evidence" value="ECO:0007669"/>
    <property type="project" value="TreeGrafter"/>
</dbReference>
<proteinExistence type="inferred from homology"/>
<reference evidence="11" key="1">
    <citation type="journal article" date="2013" name="Nat. Genet.">
        <title>The Capsella rubella genome and the genomic consequences of rapid mating system evolution.</title>
        <authorList>
            <person name="Slotte T."/>
            <person name="Hazzouri K.M."/>
            <person name="Agren J.A."/>
            <person name="Koenig D."/>
            <person name="Maumus F."/>
            <person name="Guo Y.L."/>
            <person name="Steige K."/>
            <person name="Platts A.E."/>
            <person name="Escobar J.S."/>
            <person name="Newman L.K."/>
            <person name="Wang W."/>
            <person name="Mandakova T."/>
            <person name="Vello E."/>
            <person name="Smith L.M."/>
            <person name="Henz S.R."/>
            <person name="Steffen J."/>
            <person name="Takuno S."/>
            <person name="Brandvain Y."/>
            <person name="Coop G."/>
            <person name="Andolfatto P."/>
            <person name="Hu T.T."/>
            <person name="Blanchette M."/>
            <person name="Clark R.M."/>
            <person name="Quesneville H."/>
            <person name="Nordborg M."/>
            <person name="Gaut B.S."/>
            <person name="Lysak M.A."/>
            <person name="Jenkins J."/>
            <person name="Grimwood J."/>
            <person name="Chapman J."/>
            <person name="Prochnik S."/>
            <person name="Shu S."/>
            <person name="Rokhsar D."/>
            <person name="Schmutz J."/>
            <person name="Weigel D."/>
            <person name="Wright S.I."/>
        </authorList>
    </citation>
    <scope>NUCLEOTIDE SEQUENCE [LARGE SCALE GENOMIC DNA]</scope>
    <source>
        <strain evidence="11">cv. Monte Gargano</strain>
    </source>
</reference>
<dbReference type="EMBL" id="KB870812">
    <property type="protein sequence ID" value="EOA12537.1"/>
    <property type="molecule type" value="Genomic_DNA"/>
</dbReference>
<gene>
    <name evidence="10" type="ORF">CARUB_v10026518mg</name>
</gene>
<dbReference type="eggNOG" id="ENOG502QRJ5">
    <property type="taxonomic scope" value="Eukaryota"/>
</dbReference>
<dbReference type="STRING" id="81985.R0EU17"/>
<dbReference type="InterPro" id="IPR026057">
    <property type="entry name" value="TBL_C"/>
</dbReference>
<dbReference type="KEGG" id="crb:17877278"/>
<dbReference type="PANTHER" id="PTHR13533">
    <property type="entry name" value="N-ACETYLNEURAMINATE 9-O-ACETYLTRANSFERASE"/>
    <property type="match status" value="1"/>
</dbReference>
<feature type="domain" description="Trichome birefringence-like C-terminal" evidence="8">
    <location>
        <begin position="107"/>
        <end position="403"/>
    </location>
</feature>
<comment type="subcellular location">
    <subcellularLocation>
        <location evidence="1">Membrane</location>
        <topology evidence="1">Single-pass membrane protein</topology>
    </subcellularLocation>
</comment>
<organism evidence="10 11">
    <name type="scientific">Capsella rubella</name>
    <dbReference type="NCBI Taxonomy" id="81985"/>
    <lineage>
        <taxon>Eukaryota</taxon>
        <taxon>Viridiplantae</taxon>
        <taxon>Streptophyta</taxon>
        <taxon>Embryophyta</taxon>
        <taxon>Tracheophyta</taxon>
        <taxon>Spermatophyta</taxon>
        <taxon>Magnoliopsida</taxon>
        <taxon>eudicotyledons</taxon>
        <taxon>Gunneridae</taxon>
        <taxon>Pentapetalae</taxon>
        <taxon>rosids</taxon>
        <taxon>malvids</taxon>
        <taxon>Brassicales</taxon>
        <taxon>Brassicaceae</taxon>
        <taxon>Camelineae</taxon>
        <taxon>Capsella</taxon>
    </lineage>
</organism>
<name>R0EU17_9BRAS</name>
<evidence type="ECO:0000313" key="11">
    <source>
        <dbReference type="Proteomes" id="UP000029121"/>
    </source>
</evidence>
<dbReference type="GO" id="GO:0016020">
    <property type="term" value="C:membrane"/>
    <property type="evidence" value="ECO:0007669"/>
    <property type="project" value="UniProtKB-SubCell"/>
</dbReference>
<keyword evidence="3 7" id="KW-0812">Transmembrane</keyword>
<feature type="domain" description="Trichome birefringence-like N-terminal" evidence="9">
    <location>
        <begin position="53"/>
        <end position="106"/>
    </location>
</feature>
<evidence type="ECO:0000256" key="1">
    <source>
        <dbReference type="ARBA" id="ARBA00004167"/>
    </source>
</evidence>
<keyword evidence="6 7" id="KW-0472">Membrane</keyword>
<feature type="transmembrane region" description="Helical" evidence="7">
    <location>
        <begin position="12"/>
        <end position="30"/>
    </location>
</feature>
<dbReference type="Proteomes" id="UP000029121">
    <property type="component" value="Unassembled WGS sequence"/>
</dbReference>
<dbReference type="InterPro" id="IPR025846">
    <property type="entry name" value="TBL_N"/>
</dbReference>
<evidence type="ECO:0000313" key="10">
    <source>
        <dbReference type="EMBL" id="EOA12537.1"/>
    </source>
</evidence>